<evidence type="ECO:0000313" key="1">
    <source>
        <dbReference type="EMBL" id="PKU61207.1"/>
    </source>
</evidence>
<evidence type="ECO:0000313" key="2">
    <source>
        <dbReference type="Proteomes" id="UP000233837"/>
    </source>
</evidence>
<reference evidence="1 2" key="2">
    <citation type="journal article" date="2017" name="Nature">
        <title>The Apostasia genome and the evolution of orchids.</title>
        <authorList>
            <person name="Zhang G.Q."/>
            <person name="Liu K.W."/>
            <person name="Li Z."/>
            <person name="Lohaus R."/>
            <person name="Hsiao Y.Y."/>
            <person name="Niu S.C."/>
            <person name="Wang J.Y."/>
            <person name="Lin Y.C."/>
            <person name="Xu Q."/>
            <person name="Chen L.J."/>
            <person name="Yoshida K."/>
            <person name="Fujiwara S."/>
            <person name="Wang Z.W."/>
            <person name="Zhang Y.Q."/>
            <person name="Mitsuda N."/>
            <person name="Wang M."/>
            <person name="Liu G.H."/>
            <person name="Pecoraro L."/>
            <person name="Huang H.X."/>
            <person name="Xiao X.J."/>
            <person name="Lin M."/>
            <person name="Wu X.Y."/>
            <person name="Wu W.L."/>
            <person name="Chen Y.Y."/>
            <person name="Chang S.B."/>
            <person name="Sakamoto S."/>
            <person name="Ohme-Takagi M."/>
            <person name="Yagi M."/>
            <person name="Zeng S.J."/>
            <person name="Shen C.Y."/>
            <person name="Yeh C.M."/>
            <person name="Luo Y.B."/>
            <person name="Tsai W.C."/>
            <person name="Van de Peer Y."/>
            <person name="Liu Z.J."/>
        </authorList>
    </citation>
    <scope>NUCLEOTIDE SEQUENCE [LARGE SCALE GENOMIC DNA]</scope>
    <source>
        <tissue evidence="1">The whole plant</tissue>
    </source>
</reference>
<name>A0A2I0VCS8_9ASPA</name>
<protein>
    <submittedName>
        <fullName evidence="1">Uncharacterized protein</fullName>
    </submittedName>
</protein>
<sequence>MKSKDKSDIINPQNSYGPWIHVKFKRNRRFQMQKSQSSAAMRNPKVNLAPIEEPSGNKFKLLSQVFAEELVRMDGEEHELLAKDNKIDPDFQGSVIEEKITDSGLVIVELEQLEDGEIDPCAEYAGMGKDLDDCSTILEQDEVDKTKCKDYEKEIEVLDGLQSSVTPLAKGNKVTSNEAVIEARKFFIPSKSGNLKKNLNKDMNVFGPIKGSLRERQLGILGESVRPTSSFSS</sequence>
<dbReference type="Proteomes" id="UP000233837">
    <property type="component" value="Unassembled WGS sequence"/>
</dbReference>
<organism evidence="1 2">
    <name type="scientific">Dendrobium catenatum</name>
    <dbReference type="NCBI Taxonomy" id="906689"/>
    <lineage>
        <taxon>Eukaryota</taxon>
        <taxon>Viridiplantae</taxon>
        <taxon>Streptophyta</taxon>
        <taxon>Embryophyta</taxon>
        <taxon>Tracheophyta</taxon>
        <taxon>Spermatophyta</taxon>
        <taxon>Magnoliopsida</taxon>
        <taxon>Liliopsida</taxon>
        <taxon>Asparagales</taxon>
        <taxon>Orchidaceae</taxon>
        <taxon>Epidendroideae</taxon>
        <taxon>Malaxideae</taxon>
        <taxon>Dendrobiinae</taxon>
        <taxon>Dendrobium</taxon>
    </lineage>
</organism>
<reference evidence="1 2" key="1">
    <citation type="journal article" date="2016" name="Sci. Rep.">
        <title>The Dendrobium catenatum Lindl. genome sequence provides insights into polysaccharide synthase, floral development and adaptive evolution.</title>
        <authorList>
            <person name="Zhang G.Q."/>
            <person name="Xu Q."/>
            <person name="Bian C."/>
            <person name="Tsai W.C."/>
            <person name="Yeh C.M."/>
            <person name="Liu K.W."/>
            <person name="Yoshida K."/>
            <person name="Zhang L.S."/>
            <person name="Chang S.B."/>
            <person name="Chen F."/>
            <person name="Shi Y."/>
            <person name="Su Y.Y."/>
            <person name="Zhang Y.Q."/>
            <person name="Chen L.J."/>
            <person name="Yin Y."/>
            <person name="Lin M."/>
            <person name="Huang H."/>
            <person name="Deng H."/>
            <person name="Wang Z.W."/>
            <person name="Zhu S.L."/>
            <person name="Zhao X."/>
            <person name="Deng C."/>
            <person name="Niu S.C."/>
            <person name="Huang J."/>
            <person name="Wang M."/>
            <person name="Liu G.H."/>
            <person name="Yang H.J."/>
            <person name="Xiao X.J."/>
            <person name="Hsiao Y.Y."/>
            <person name="Wu W.L."/>
            <person name="Chen Y.Y."/>
            <person name="Mitsuda N."/>
            <person name="Ohme-Takagi M."/>
            <person name="Luo Y.B."/>
            <person name="Van de Peer Y."/>
            <person name="Liu Z.J."/>
        </authorList>
    </citation>
    <scope>NUCLEOTIDE SEQUENCE [LARGE SCALE GENOMIC DNA]</scope>
    <source>
        <tissue evidence="1">The whole plant</tissue>
    </source>
</reference>
<dbReference type="AlphaFoldDB" id="A0A2I0VCS8"/>
<accession>A0A2I0VCS8</accession>
<dbReference type="EMBL" id="KZ503822">
    <property type="protein sequence ID" value="PKU61207.1"/>
    <property type="molecule type" value="Genomic_DNA"/>
</dbReference>
<keyword evidence="2" id="KW-1185">Reference proteome</keyword>
<gene>
    <name evidence="1" type="ORF">MA16_Dca023084</name>
</gene>
<proteinExistence type="predicted"/>